<comment type="caution">
    <text evidence="2">The sequence shown here is derived from an EMBL/GenBank/DDBJ whole genome shotgun (WGS) entry which is preliminary data.</text>
</comment>
<evidence type="ECO:0000313" key="2">
    <source>
        <dbReference type="EMBL" id="KRK73601.1"/>
    </source>
</evidence>
<protein>
    <submittedName>
        <fullName evidence="2">Uncharacterized protein</fullName>
    </submittedName>
</protein>
<accession>A0A0R1JYZ0</accession>
<feature type="transmembrane region" description="Helical" evidence="1">
    <location>
        <begin position="48"/>
        <end position="81"/>
    </location>
</feature>
<evidence type="ECO:0000313" key="3">
    <source>
        <dbReference type="Proteomes" id="UP000051162"/>
    </source>
</evidence>
<keyword evidence="3" id="KW-1185">Reference proteome</keyword>
<proteinExistence type="predicted"/>
<evidence type="ECO:0000256" key="1">
    <source>
        <dbReference type="SAM" id="Phobius"/>
    </source>
</evidence>
<feature type="transmembrane region" description="Helical" evidence="1">
    <location>
        <begin position="16"/>
        <end position="41"/>
    </location>
</feature>
<gene>
    <name evidence="2" type="ORF">FD30_GL000440</name>
</gene>
<dbReference type="PATRIC" id="fig|1423773.3.peg.449"/>
<sequence>MTTLLSFATVSGNEKIAIGVGLIVFVVLFFKLIGGFIRFFFRHPIWFLLLLLVGGVGFAFSFLLGGAVILAVLVGGGAFWLLGNFDQ</sequence>
<dbReference type="Proteomes" id="UP000051162">
    <property type="component" value="Unassembled WGS sequence"/>
</dbReference>
<dbReference type="STRING" id="1423773.FD30_GL000440"/>
<dbReference type="EMBL" id="AZDT01000058">
    <property type="protein sequence ID" value="KRK73601.1"/>
    <property type="molecule type" value="Genomic_DNA"/>
</dbReference>
<keyword evidence="1" id="KW-0472">Membrane</keyword>
<keyword evidence="1" id="KW-0812">Transmembrane</keyword>
<keyword evidence="1" id="KW-1133">Transmembrane helix</keyword>
<name>A0A0R1JYZ0_9LACO</name>
<reference evidence="2 3" key="1">
    <citation type="journal article" date="2015" name="Genome Announc.">
        <title>Expanding the biotechnology potential of lactobacilli through comparative genomics of 213 strains and associated genera.</title>
        <authorList>
            <person name="Sun Z."/>
            <person name="Harris H.M."/>
            <person name="McCann A."/>
            <person name="Guo C."/>
            <person name="Argimon S."/>
            <person name="Zhang W."/>
            <person name="Yang X."/>
            <person name="Jeffery I.B."/>
            <person name="Cooney J.C."/>
            <person name="Kagawa T.F."/>
            <person name="Liu W."/>
            <person name="Song Y."/>
            <person name="Salvetti E."/>
            <person name="Wrobel A."/>
            <person name="Rasinkangas P."/>
            <person name="Parkhill J."/>
            <person name="Rea M.C."/>
            <person name="O'Sullivan O."/>
            <person name="Ritari J."/>
            <person name="Douillard F.P."/>
            <person name="Paul Ross R."/>
            <person name="Yang R."/>
            <person name="Briner A.E."/>
            <person name="Felis G.E."/>
            <person name="de Vos W.M."/>
            <person name="Barrangou R."/>
            <person name="Klaenhammer T.R."/>
            <person name="Caufield P.W."/>
            <person name="Cui Y."/>
            <person name="Zhang H."/>
            <person name="O'Toole P.W."/>
        </authorList>
    </citation>
    <scope>NUCLEOTIDE SEQUENCE [LARGE SCALE GENOMIC DNA]</scope>
    <source>
        <strain evidence="2 3">DSM 19117</strain>
    </source>
</reference>
<organism evidence="2 3">
    <name type="scientific">Levilactobacillus namurensis DSM 19117</name>
    <dbReference type="NCBI Taxonomy" id="1423773"/>
    <lineage>
        <taxon>Bacteria</taxon>
        <taxon>Bacillati</taxon>
        <taxon>Bacillota</taxon>
        <taxon>Bacilli</taxon>
        <taxon>Lactobacillales</taxon>
        <taxon>Lactobacillaceae</taxon>
        <taxon>Levilactobacillus</taxon>
    </lineage>
</organism>
<dbReference type="RefSeq" id="WP_056944727.1">
    <property type="nucleotide sequence ID" value="NZ_AZDT01000058.1"/>
</dbReference>
<dbReference type="GeneID" id="84783603"/>
<dbReference type="AlphaFoldDB" id="A0A0R1JYZ0"/>